<reference evidence="3" key="1">
    <citation type="submission" date="2023-03" db="EMBL/GenBank/DDBJ databases">
        <title>Massive genome expansion in bonnet fungi (Mycena s.s.) driven by repeated elements and novel gene families across ecological guilds.</title>
        <authorList>
            <consortium name="Lawrence Berkeley National Laboratory"/>
            <person name="Harder C.B."/>
            <person name="Miyauchi S."/>
            <person name="Viragh M."/>
            <person name="Kuo A."/>
            <person name="Thoen E."/>
            <person name="Andreopoulos B."/>
            <person name="Lu D."/>
            <person name="Skrede I."/>
            <person name="Drula E."/>
            <person name="Henrissat B."/>
            <person name="Morin E."/>
            <person name="Kohler A."/>
            <person name="Barry K."/>
            <person name="LaButti K."/>
            <person name="Morin E."/>
            <person name="Salamov A."/>
            <person name="Lipzen A."/>
            <person name="Mereny Z."/>
            <person name="Hegedus B."/>
            <person name="Baldrian P."/>
            <person name="Stursova M."/>
            <person name="Weitz H."/>
            <person name="Taylor A."/>
            <person name="Grigoriev I.V."/>
            <person name="Nagy L.G."/>
            <person name="Martin F."/>
            <person name="Kauserud H."/>
        </authorList>
    </citation>
    <scope>NUCLEOTIDE SEQUENCE</scope>
    <source>
        <strain evidence="3">CBHHK067</strain>
    </source>
</reference>
<feature type="region of interest" description="Disordered" evidence="1">
    <location>
        <begin position="52"/>
        <end position="96"/>
    </location>
</feature>
<feature type="chain" id="PRO_5042250899" evidence="2">
    <location>
        <begin position="24"/>
        <end position="128"/>
    </location>
</feature>
<dbReference type="Proteomes" id="UP001221757">
    <property type="component" value="Unassembled WGS sequence"/>
</dbReference>
<feature type="signal peptide" evidence="2">
    <location>
        <begin position="1"/>
        <end position="23"/>
    </location>
</feature>
<dbReference type="AlphaFoldDB" id="A0AAD7DJF5"/>
<protein>
    <submittedName>
        <fullName evidence="3">Uncharacterized protein</fullName>
    </submittedName>
</protein>
<evidence type="ECO:0000256" key="1">
    <source>
        <dbReference type="SAM" id="MobiDB-lite"/>
    </source>
</evidence>
<keyword evidence="2" id="KW-0732">Signal</keyword>
<organism evidence="3 4">
    <name type="scientific">Mycena rosella</name>
    <name type="common">Pink bonnet</name>
    <name type="synonym">Agaricus rosellus</name>
    <dbReference type="NCBI Taxonomy" id="1033263"/>
    <lineage>
        <taxon>Eukaryota</taxon>
        <taxon>Fungi</taxon>
        <taxon>Dikarya</taxon>
        <taxon>Basidiomycota</taxon>
        <taxon>Agaricomycotina</taxon>
        <taxon>Agaricomycetes</taxon>
        <taxon>Agaricomycetidae</taxon>
        <taxon>Agaricales</taxon>
        <taxon>Marasmiineae</taxon>
        <taxon>Mycenaceae</taxon>
        <taxon>Mycena</taxon>
    </lineage>
</organism>
<accession>A0AAD7DJF5</accession>
<evidence type="ECO:0000313" key="3">
    <source>
        <dbReference type="EMBL" id="KAJ7693163.1"/>
    </source>
</evidence>
<name>A0AAD7DJF5_MYCRO</name>
<dbReference type="EMBL" id="JARKIE010000047">
    <property type="protein sequence ID" value="KAJ7693163.1"/>
    <property type="molecule type" value="Genomic_DNA"/>
</dbReference>
<sequence>MASALLVGVAFVLLLLRRRRARAQRRASKWVVDPEAVAIPWPVPAAPVPALVLGQGPRSKTRSSRSGRDTALAAHSGVKPAPRARTFPPSPDDPPPRYVQFESKFGKRLYIVEAHWHFQLALGFFSSS</sequence>
<evidence type="ECO:0000313" key="4">
    <source>
        <dbReference type="Proteomes" id="UP001221757"/>
    </source>
</evidence>
<evidence type="ECO:0000256" key="2">
    <source>
        <dbReference type="SAM" id="SignalP"/>
    </source>
</evidence>
<gene>
    <name evidence="3" type="ORF">B0H17DRAFT_1279822</name>
</gene>
<keyword evidence="4" id="KW-1185">Reference proteome</keyword>
<comment type="caution">
    <text evidence="3">The sequence shown here is derived from an EMBL/GenBank/DDBJ whole genome shotgun (WGS) entry which is preliminary data.</text>
</comment>
<proteinExistence type="predicted"/>